<sequence length="192" mass="21674">MWDLVSPGLLRERQRGWDGMVLLRATFPRLPCVASSPLAGQLSLFFVHLRAYTTTPRLSRDVFHSQAEDPVSSAILSSLKASPPTPQTLTEKIVQRYSLGLPKDKFVKASDYVTLSPHHCTSHDNSWLIALKTMSIGASKIRNPEQVVMTLDHDVRNKSESNLKKYWRIEEFARKQGVDFYPAGRGRTSDYG</sequence>
<reference evidence="2" key="1">
    <citation type="submission" date="2021-03" db="EMBL/GenBank/DDBJ databases">
        <title>Comparative genomics and phylogenomic investigation of the class Geoglossomycetes provide insights into ecological specialization and systematics.</title>
        <authorList>
            <person name="Melie T."/>
            <person name="Pirro S."/>
            <person name="Miller A.N."/>
            <person name="Quandt A."/>
        </authorList>
    </citation>
    <scope>NUCLEOTIDE SEQUENCE</scope>
    <source>
        <strain evidence="2">GBOQ0MN5Z8</strain>
    </source>
</reference>
<proteinExistence type="predicted"/>
<dbReference type="Gene3D" id="3.30.499.10">
    <property type="entry name" value="Aconitase, domain 3"/>
    <property type="match status" value="1"/>
</dbReference>
<keyword evidence="1" id="KW-0408">Iron</keyword>
<dbReference type="PANTHER" id="PTHR43822:SF2">
    <property type="entry name" value="HOMOACONITASE, MITOCHONDRIAL"/>
    <property type="match status" value="1"/>
</dbReference>
<dbReference type="InterPro" id="IPR015931">
    <property type="entry name" value="Acnase/IPM_dHydase_lsu_aba_1/3"/>
</dbReference>
<dbReference type="OrthoDB" id="10262323at2759"/>
<dbReference type="EMBL" id="JAGHQL010000054">
    <property type="protein sequence ID" value="KAH0542426.1"/>
    <property type="molecule type" value="Genomic_DNA"/>
</dbReference>
<evidence type="ECO:0000313" key="2">
    <source>
        <dbReference type="EMBL" id="KAH0542426.1"/>
    </source>
</evidence>
<organism evidence="2 3">
    <name type="scientific">Glutinoglossum americanum</name>
    <dbReference type="NCBI Taxonomy" id="1670608"/>
    <lineage>
        <taxon>Eukaryota</taxon>
        <taxon>Fungi</taxon>
        <taxon>Dikarya</taxon>
        <taxon>Ascomycota</taxon>
        <taxon>Pezizomycotina</taxon>
        <taxon>Geoglossomycetes</taxon>
        <taxon>Geoglossales</taxon>
        <taxon>Geoglossaceae</taxon>
        <taxon>Glutinoglossum</taxon>
    </lineage>
</organism>
<dbReference type="SUPFAM" id="SSF53732">
    <property type="entry name" value="Aconitase iron-sulfur domain"/>
    <property type="match status" value="1"/>
</dbReference>
<dbReference type="Proteomes" id="UP000698800">
    <property type="component" value="Unassembled WGS sequence"/>
</dbReference>
<evidence type="ECO:0000313" key="3">
    <source>
        <dbReference type="Proteomes" id="UP000698800"/>
    </source>
</evidence>
<keyword evidence="3" id="KW-1185">Reference proteome</keyword>
<gene>
    <name evidence="2" type="primary">LYS4_2</name>
    <name evidence="2" type="ORF">FGG08_003181</name>
</gene>
<evidence type="ECO:0000256" key="1">
    <source>
        <dbReference type="ARBA" id="ARBA00023004"/>
    </source>
</evidence>
<protein>
    <submittedName>
        <fullName evidence="2">Mitochondrial Homoaconitase</fullName>
    </submittedName>
</protein>
<accession>A0A9P8IA88</accession>
<dbReference type="PANTHER" id="PTHR43822">
    <property type="entry name" value="HOMOACONITASE, MITOCHONDRIAL-RELATED"/>
    <property type="match status" value="1"/>
</dbReference>
<dbReference type="AlphaFoldDB" id="A0A9P8IA88"/>
<dbReference type="InterPro" id="IPR036008">
    <property type="entry name" value="Aconitase_4Fe-4S_dom"/>
</dbReference>
<dbReference type="InterPro" id="IPR050067">
    <property type="entry name" value="IPM_dehydratase_rel_enz"/>
</dbReference>
<name>A0A9P8IA88_9PEZI</name>
<comment type="caution">
    <text evidence="2">The sequence shown here is derived from an EMBL/GenBank/DDBJ whole genome shotgun (WGS) entry which is preliminary data.</text>
</comment>